<organism evidence="1 2">
    <name type="scientific">Boeremia exigua</name>
    <dbReference type="NCBI Taxonomy" id="749465"/>
    <lineage>
        <taxon>Eukaryota</taxon>
        <taxon>Fungi</taxon>
        <taxon>Dikarya</taxon>
        <taxon>Ascomycota</taxon>
        <taxon>Pezizomycotina</taxon>
        <taxon>Dothideomycetes</taxon>
        <taxon>Pleosporomycetidae</taxon>
        <taxon>Pleosporales</taxon>
        <taxon>Pleosporineae</taxon>
        <taxon>Didymellaceae</taxon>
        <taxon>Boeremia</taxon>
    </lineage>
</organism>
<dbReference type="Proteomes" id="UP001153331">
    <property type="component" value="Unassembled WGS sequence"/>
</dbReference>
<gene>
    <name evidence="1" type="ORF">OPT61_g496</name>
</gene>
<evidence type="ECO:0000313" key="2">
    <source>
        <dbReference type="Proteomes" id="UP001153331"/>
    </source>
</evidence>
<accession>A0ACC2ITJ4</accession>
<sequence>MIRLLRNTPATNIYVMDFKGISSTASEHAALPTEAAVFNIGTKRIVTEQSRLELNRMYLDGTHKQSRGFYPGYGLHMANDKIGAKWGLVTCSATTSVLPHVPELDTSIPTHKPKKAVAMRSNLRHLAKVFVAKFLVMVTNIILSPSVGTYLRLVVLSKP</sequence>
<reference evidence="1" key="1">
    <citation type="submission" date="2022-11" db="EMBL/GenBank/DDBJ databases">
        <title>Genome Sequence of Boeremia exigua.</title>
        <authorList>
            <person name="Buettner E."/>
        </authorList>
    </citation>
    <scope>NUCLEOTIDE SEQUENCE</scope>
    <source>
        <strain evidence="1">CU02</strain>
    </source>
</reference>
<dbReference type="EMBL" id="JAPHNI010000016">
    <property type="protein sequence ID" value="KAJ8118536.1"/>
    <property type="molecule type" value="Genomic_DNA"/>
</dbReference>
<proteinExistence type="predicted"/>
<evidence type="ECO:0000313" key="1">
    <source>
        <dbReference type="EMBL" id="KAJ8118536.1"/>
    </source>
</evidence>
<comment type="caution">
    <text evidence="1">The sequence shown here is derived from an EMBL/GenBank/DDBJ whole genome shotgun (WGS) entry which is preliminary data.</text>
</comment>
<protein>
    <submittedName>
        <fullName evidence="1">Uncharacterized protein</fullName>
    </submittedName>
</protein>
<name>A0ACC2ITJ4_9PLEO</name>
<keyword evidence="2" id="KW-1185">Reference proteome</keyword>